<dbReference type="AlphaFoldDB" id="A0A848BRV2"/>
<comment type="caution">
    <text evidence="2">The sequence shown here is derived from an EMBL/GenBank/DDBJ whole genome shotgun (WGS) entry which is preliminary data.</text>
</comment>
<dbReference type="Pfam" id="PF00480">
    <property type="entry name" value="ROK"/>
    <property type="match status" value="1"/>
</dbReference>
<sequence length="296" mass="32020">MKYICADIRTDVVVYSLSDETGQMSESREIPITEGDWKSVVQALHAIVRSYDGEETLGGLALSVPCLVEPGEGIILSGEETDIEQDYPLAESMSAACGLPCSVENTVKCTALGEYWLGAGQRSHLLFCLSMGNRISGAVVIDGCVLHGASFSAGEIGYMKIGSSATFGEVASIQALLQNVAAARQVPAASLDEKKLFRQAKSGDVVAVMAIRRLIDHMAAGIANICYLYNPDMVIIGGSLAAQMRYIRPLLTEELKKRLRPIVYEHTRVTFAHLGETAALSGALYWLLQKVRHHDI</sequence>
<dbReference type="EMBL" id="JABAFG010000005">
    <property type="protein sequence ID" value="NME27880.1"/>
    <property type="molecule type" value="Genomic_DNA"/>
</dbReference>
<dbReference type="SUPFAM" id="SSF53067">
    <property type="entry name" value="Actin-like ATPase domain"/>
    <property type="match status" value="1"/>
</dbReference>
<dbReference type="PANTHER" id="PTHR18964:SF165">
    <property type="entry name" value="BETA-GLUCOSIDE KINASE"/>
    <property type="match status" value="1"/>
</dbReference>
<gene>
    <name evidence="2" type="ORF">HF872_04475</name>
</gene>
<organism evidence="2 3">
    <name type="scientific">Megasphaera hexanoica</name>
    <dbReference type="NCBI Taxonomy" id="1675036"/>
    <lineage>
        <taxon>Bacteria</taxon>
        <taxon>Bacillati</taxon>
        <taxon>Bacillota</taxon>
        <taxon>Negativicutes</taxon>
        <taxon>Veillonellales</taxon>
        <taxon>Veillonellaceae</taxon>
        <taxon>Megasphaera</taxon>
    </lineage>
</organism>
<dbReference type="PANTHER" id="PTHR18964">
    <property type="entry name" value="ROK (REPRESSOR, ORF, KINASE) FAMILY"/>
    <property type="match status" value="1"/>
</dbReference>
<name>A0A848BRV2_9FIRM</name>
<proteinExistence type="inferred from homology"/>
<dbReference type="InterPro" id="IPR000600">
    <property type="entry name" value="ROK"/>
</dbReference>
<protein>
    <submittedName>
        <fullName evidence="2">ROK family protein</fullName>
    </submittedName>
</protein>
<evidence type="ECO:0000313" key="3">
    <source>
        <dbReference type="Proteomes" id="UP000591071"/>
    </source>
</evidence>
<dbReference type="RefSeq" id="WP_170087350.1">
    <property type="nucleotide sequence ID" value="NZ_JABAFG010000005.1"/>
</dbReference>
<evidence type="ECO:0000256" key="1">
    <source>
        <dbReference type="ARBA" id="ARBA00006479"/>
    </source>
</evidence>
<comment type="similarity">
    <text evidence="1">Belongs to the ROK (NagC/XylR) family.</text>
</comment>
<dbReference type="Gene3D" id="3.30.420.40">
    <property type="match status" value="2"/>
</dbReference>
<dbReference type="InterPro" id="IPR043129">
    <property type="entry name" value="ATPase_NBD"/>
</dbReference>
<evidence type="ECO:0000313" key="2">
    <source>
        <dbReference type="EMBL" id="NME27880.1"/>
    </source>
</evidence>
<dbReference type="Proteomes" id="UP000591071">
    <property type="component" value="Unassembled WGS sequence"/>
</dbReference>
<accession>A0A848BRV2</accession>
<reference evidence="2 3" key="1">
    <citation type="submission" date="2020-04" db="EMBL/GenBank/DDBJ databases">
        <authorList>
            <person name="Hitch T.C.A."/>
            <person name="Wylensek D."/>
            <person name="Clavel T."/>
        </authorList>
    </citation>
    <scope>NUCLEOTIDE SEQUENCE [LARGE SCALE GENOMIC DNA]</scope>
    <source>
        <strain evidence="2 3">Oil-RF-744-FAT-WT-6-1</strain>
    </source>
</reference>